<gene>
    <name evidence="2" type="ORF">N7509_013729</name>
</gene>
<protein>
    <submittedName>
        <fullName evidence="2">Uncharacterized protein</fullName>
    </submittedName>
</protein>
<dbReference type="OrthoDB" id="4366145at2759"/>
<comment type="caution">
    <text evidence="2">The sequence shown here is derived from an EMBL/GenBank/DDBJ whole genome shotgun (WGS) entry which is preliminary data.</text>
</comment>
<evidence type="ECO:0000313" key="2">
    <source>
        <dbReference type="EMBL" id="KAJ5376843.1"/>
    </source>
</evidence>
<proteinExistence type="predicted"/>
<evidence type="ECO:0000313" key="3">
    <source>
        <dbReference type="Proteomes" id="UP001147747"/>
    </source>
</evidence>
<dbReference type="Proteomes" id="UP001147747">
    <property type="component" value="Unassembled WGS sequence"/>
</dbReference>
<organism evidence="2 3">
    <name type="scientific">Penicillium cosmopolitanum</name>
    <dbReference type="NCBI Taxonomy" id="1131564"/>
    <lineage>
        <taxon>Eukaryota</taxon>
        <taxon>Fungi</taxon>
        <taxon>Dikarya</taxon>
        <taxon>Ascomycota</taxon>
        <taxon>Pezizomycotina</taxon>
        <taxon>Eurotiomycetes</taxon>
        <taxon>Eurotiomycetidae</taxon>
        <taxon>Eurotiales</taxon>
        <taxon>Aspergillaceae</taxon>
        <taxon>Penicillium</taxon>
    </lineage>
</organism>
<dbReference type="EMBL" id="JAPZBU010000012">
    <property type="protein sequence ID" value="KAJ5376843.1"/>
    <property type="molecule type" value="Genomic_DNA"/>
</dbReference>
<feature type="compositionally biased region" description="Polar residues" evidence="1">
    <location>
        <begin position="26"/>
        <end position="36"/>
    </location>
</feature>
<reference evidence="2" key="1">
    <citation type="submission" date="2022-12" db="EMBL/GenBank/DDBJ databases">
        <authorList>
            <person name="Petersen C."/>
        </authorList>
    </citation>
    <scope>NUCLEOTIDE SEQUENCE</scope>
    <source>
        <strain evidence="2">IBT 29677</strain>
    </source>
</reference>
<dbReference type="GeneID" id="81377346"/>
<reference evidence="2" key="2">
    <citation type="journal article" date="2023" name="IMA Fungus">
        <title>Comparative genomic study of the Penicillium genus elucidates a diverse pangenome and 15 lateral gene transfer events.</title>
        <authorList>
            <person name="Petersen C."/>
            <person name="Sorensen T."/>
            <person name="Nielsen M.R."/>
            <person name="Sondergaard T.E."/>
            <person name="Sorensen J.L."/>
            <person name="Fitzpatrick D.A."/>
            <person name="Frisvad J.C."/>
            <person name="Nielsen K.L."/>
        </authorList>
    </citation>
    <scope>NUCLEOTIDE SEQUENCE</scope>
    <source>
        <strain evidence="2">IBT 29677</strain>
    </source>
</reference>
<feature type="region of interest" description="Disordered" evidence="1">
    <location>
        <begin position="85"/>
        <end position="114"/>
    </location>
</feature>
<name>A0A9W9SIG1_9EURO</name>
<keyword evidence="3" id="KW-1185">Reference proteome</keyword>
<accession>A0A9W9SIG1</accession>
<dbReference type="AlphaFoldDB" id="A0A9W9SIG1"/>
<evidence type="ECO:0000256" key="1">
    <source>
        <dbReference type="SAM" id="MobiDB-lite"/>
    </source>
</evidence>
<feature type="region of interest" description="Disordered" evidence="1">
    <location>
        <begin position="23"/>
        <end position="70"/>
    </location>
</feature>
<sequence length="321" mass="35867">MSRRLSEIVTSGIRALSISSCCDGESAQNQSQTQAPANHPKPTAAKPATQQGAGEGDGRRSVGSSRRASFQTAVSQLSEYESAASKIEQAETKPQAGSAAVPGYKYGKLQRDGEQRRRWIEDPNDTSCTIQSSQLTMDDLQTQYTPGEANYENVPPTLRDQVVELGLPDEFNNRPEQSVYRSWFIDEDDMKWDGVMWDIMIVLVDIERTPDSNAPQMSEITLALLKHLFDVDYLRYIFDNGLFWAISQSDVYLDDSETWEHGTPKYDALLGTRIGKLISYIVLGGFERGSFRIARVVTWSSWLLGARANMRFDIEPVDGSS</sequence>
<dbReference type="RefSeq" id="XP_056481873.1">
    <property type="nucleotide sequence ID" value="XM_056638366.1"/>
</dbReference>